<dbReference type="SUPFAM" id="SSF53927">
    <property type="entry name" value="Cytidine deaminase-like"/>
    <property type="match status" value="1"/>
</dbReference>
<dbReference type="InterPro" id="IPR050202">
    <property type="entry name" value="Cyt/Deoxycyt_deaminase"/>
</dbReference>
<dbReference type="EC" id="3.5.4.5" evidence="6"/>
<gene>
    <name evidence="6" type="ORF">MNBD_NITROSPIRAE02-634</name>
</gene>
<dbReference type="EMBL" id="UOGH01000060">
    <property type="protein sequence ID" value="VAX27773.1"/>
    <property type="molecule type" value="Genomic_DNA"/>
</dbReference>
<dbReference type="Pfam" id="PF00383">
    <property type="entry name" value="dCMP_cyt_deam_1"/>
    <property type="match status" value="1"/>
</dbReference>
<name>A0A3B1CT33_9ZZZZ</name>
<dbReference type="GO" id="GO:0005829">
    <property type="term" value="C:cytosol"/>
    <property type="evidence" value="ECO:0007669"/>
    <property type="project" value="TreeGrafter"/>
</dbReference>
<reference evidence="6" key="1">
    <citation type="submission" date="2018-06" db="EMBL/GenBank/DDBJ databases">
        <authorList>
            <person name="Zhirakovskaya E."/>
        </authorList>
    </citation>
    <scope>NUCLEOTIDE SEQUENCE</scope>
</reference>
<accession>A0A3B1CT33</accession>
<dbReference type="GO" id="GO:0008270">
    <property type="term" value="F:zinc ion binding"/>
    <property type="evidence" value="ECO:0007669"/>
    <property type="project" value="InterPro"/>
</dbReference>
<proteinExistence type="inferred from homology"/>
<organism evidence="6">
    <name type="scientific">hydrothermal vent metagenome</name>
    <dbReference type="NCBI Taxonomy" id="652676"/>
    <lineage>
        <taxon>unclassified sequences</taxon>
        <taxon>metagenomes</taxon>
        <taxon>ecological metagenomes</taxon>
    </lineage>
</organism>
<evidence type="ECO:0000256" key="4">
    <source>
        <dbReference type="ARBA" id="ARBA00022833"/>
    </source>
</evidence>
<dbReference type="GO" id="GO:0072527">
    <property type="term" value="P:pyrimidine-containing compound metabolic process"/>
    <property type="evidence" value="ECO:0007669"/>
    <property type="project" value="UniProtKB-ARBA"/>
</dbReference>
<dbReference type="PROSITE" id="PS00903">
    <property type="entry name" value="CYT_DCMP_DEAMINASES_1"/>
    <property type="match status" value="1"/>
</dbReference>
<evidence type="ECO:0000256" key="3">
    <source>
        <dbReference type="ARBA" id="ARBA00022801"/>
    </source>
</evidence>
<dbReference type="GO" id="GO:0055086">
    <property type="term" value="P:nucleobase-containing small molecule metabolic process"/>
    <property type="evidence" value="ECO:0007669"/>
    <property type="project" value="UniProtKB-ARBA"/>
</dbReference>
<dbReference type="PANTHER" id="PTHR11644:SF2">
    <property type="entry name" value="CYTIDINE DEAMINASE"/>
    <property type="match status" value="1"/>
</dbReference>
<dbReference type="CDD" id="cd01283">
    <property type="entry name" value="cytidine_deaminase"/>
    <property type="match status" value="1"/>
</dbReference>
<dbReference type="AlphaFoldDB" id="A0A3B1CT33"/>
<feature type="domain" description="CMP/dCMP-type deaminase" evidence="5">
    <location>
        <begin position="18"/>
        <end position="131"/>
    </location>
</feature>
<evidence type="ECO:0000256" key="1">
    <source>
        <dbReference type="ARBA" id="ARBA00006576"/>
    </source>
</evidence>
<evidence type="ECO:0000313" key="6">
    <source>
        <dbReference type="EMBL" id="VAX27773.1"/>
    </source>
</evidence>
<keyword evidence="2" id="KW-0479">Metal-binding</keyword>
<comment type="similarity">
    <text evidence="1">Belongs to the cytidine and deoxycytidylate deaminase family.</text>
</comment>
<keyword evidence="4" id="KW-0862">Zinc</keyword>
<sequence>MLTYSRYSVTENQMETNDYVERLYLEAVKVMRNAIVPYSGFRVGAALLTSEHKIYTGCNMENPSLMLSECAEKVAILKAVSDGVKDIRAIMIISDMDGYCYPCGSCRQIIYEFATDAEIFVGGNKGIKKHS</sequence>
<dbReference type="InterPro" id="IPR016193">
    <property type="entry name" value="Cytidine_deaminase-like"/>
</dbReference>
<dbReference type="PROSITE" id="PS51747">
    <property type="entry name" value="CYT_DCMP_DEAMINASES_2"/>
    <property type="match status" value="1"/>
</dbReference>
<evidence type="ECO:0000256" key="2">
    <source>
        <dbReference type="ARBA" id="ARBA00022723"/>
    </source>
</evidence>
<dbReference type="NCBIfam" id="NF004064">
    <property type="entry name" value="PRK05578.1"/>
    <property type="match status" value="1"/>
</dbReference>
<dbReference type="PANTHER" id="PTHR11644">
    <property type="entry name" value="CYTIDINE DEAMINASE"/>
    <property type="match status" value="1"/>
</dbReference>
<evidence type="ECO:0000259" key="5">
    <source>
        <dbReference type="PROSITE" id="PS51747"/>
    </source>
</evidence>
<dbReference type="InterPro" id="IPR016192">
    <property type="entry name" value="APOBEC/CMP_deaminase_Zn-bd"/>
</dbReference>
<dbReference type="GO" id="GO:0004126">
    <property type="term" value="F:cytidine deaminase activity"/>
    <property type="evidence" value="ECO:0007669"/>
    <property type="project" value="UniProtKB-EC"/>
</dbReference>
<dbReference type="InterPro" id="IPR002125">
    <property type="entry name" value="CMP_dCMP_dom"/>
</dbReference>
<keyword evidence="3 6" id="KW-0378">Hydrolase</keyword>
<feature type="non-terminal residue" evidence="6">
    <location>
        <position position="131"/>
    </location>
</feature>
<protein>
    <submittedName>
        <fullName evidence="6">Cytidine deaminase</fullName>
        <ecNumber evidence="6">3.5.4.5</ecNumber>
    </submittedName>
</protein>
<dbReference type="Gene3D" id="3.40.140.10">
    <property type="entry name" value="Cytidine Deaminase, domain 2"/>
    <property type="match status" value="1"/>
</dbReference>
<dbReference type="GO" id="GO:0042802">
    <property type="term" value="F:identical protein binding"/>
    <property type="evidence" value="ECO:0007669"/>
    <property type="project" value="UniProtKB-ARBA"/>
</dbReference>